<keyword evidence="6" id="KW-1185">Reference proteome</keyword>
<name>A0ABV9PWM8_9BACL</name>
<protein>
    <submittedName>
        <fullName evidence="5">Hydantoinase/oxoprolinase family protein</fullName>
    </submittedName>
</protein>
<proteinExistence type="predicted"/>
<feature type="domain" description="Hydantoinase/oxoprolinase N-terminal" evidence="3">
    <location>
        <begin position="5"/>
        <end position="179"/>
    </location>
</feature>
<comment type="caution">
    <text evidence="5">The sequence shown here is derived from an EMBL/GenBank/DDBJ whole genome shotgun (WGS) entry which is preliminary data.</text>
</comment>
<dbReference type="PANTHER" id="PTHR11365:SF23">
    <property type="entry name" value="HYPOTHETICAL 5-OXOPROLINASE (EUROFUNG)-RELATED"/>
    <property type="match status" value="1"/>
</dbReference>
<dbReference type="InterPro" id="IPR002821">
    <property type="entry name" value="Hydantoinase_A"/>
</dbReference>
<feature type="domain" description="Acetophenone carboxylase-like C-terminal" evidence="4">
    <location>
        <begin position="498"/>
        <end position="669"/>
    </location>
</feature>
<accession>A0ABV9PWM8</accession>
<keyword evidence="1" id="KW-0175">Coiled coil</keyword>
<evidence type="ECO:0000256" key="1">
    <source>
        <dbReference type="SAM" id="Coils"/>
    </source>
</evidence>
<dbReference type="InterPro" id="IPR043129">
    <property type="entry name" value="ATPase_NBD"/>
</dbReference>
<dbReference type="InterPro" id="IPR008040">
    <property type="entry name" value="Hydant_A_N"/>
</dbReference>
<dbReference type="Proteomes" id="UP001596002">
    <property type="component" value="Unassembled WGS sequence"/>
</dbReference>
<dbReference type="RefSeq" id="WP_380023943.1">
    <property type="nucleotide sequence ID" value="NZ_JBHSHC010000014.1"/>
</dbReference>
<dbReference type="Pfam" id="PF05378">
    <property type="entry name" value="Hydant_A_N"/>
    <property type="match status" value="1"/>
</dbReference>
<dbReference type="EMBL" id="JBHSHC010000014">
    <property type="protein sequence ID" value="MFC4766195.1"/>
    <property type="molecule type" value="Genomic_DNA"/>
</dbReference>
<organism evidence="5 6">
    <name type="scientific">Effusibacillus consociatus</name>
    <dbReference type="NCBI Taxonomy" id="1117041"/>
    <lineage>
        <taxon>Bacteria</taxon>
        <taxon>Bacillati</taxon>
        <taxon>Bacillota</taxon>
        <taxon>Bacilli</taxon>
        <taxon>Bacillales</taxon>
        <taxon>Alicyclobacillaceae</taxon>
        <taxon>Effusibacillus</taxon>
    </lineage>
</organism>
<feature type="coiled-coil region" evidence="1">
    <location>
        <begin position="494"/>
        <end position="521"/>
    </location>
</feature>
<dbReference type="PANTHER" id="PTHR11365">
    <property type="entry name" value="5-OXOPROLINASE RELATED"/>
    <property type="match status" value="1"/>
</dbReference>
<dbReference type="SUPFAM" id="SSF53067">
    <property type="entry name" value="Actin-like ATPase domain"/>
    <property type="match status" value="1"/>
</dbReference>
<feature type="domain" description="Hydantoinase A/oxoprolinase" evidence="2">
    <location>
        <begin position="200"/>
        <end position="487"/>
    </location>
</feature>
<sequence length="696" mass="75935">MSRYRVAVDVGGTFTDVFIFNEETGEISVTKTPSTPHNPANGIINGIGQSGISLHDVSIFSHGTTVGTNALITRKLPKMALITTKGFRDVHEIRRGTKLDLWDAYNDVAQPYIKRRDRLEVEERVDYKGNILTPLKEDDARKIAHTLKKRGVESIAICFINSYVNAENEIRMKKILEEELPNVYICTSSETLPEIFEHERTSTTVVNAGLGPVVGKYIKELTSELRSKGYKGNVLVLHSGGGVMTSNTVPRFAARLASSGIAAGAIASRYIAQMCGFENAIGLDMGGTSTDISLTYNGELRITKDWYIEYGYPIRFPSIELITIGAGGGSLAWIDQGNSMRNGPQSAGADPGPACYLHGGTEPTNTDANVVLGRLNTKLLNGQMSLDKEAAETAITEKIAKPFNFATVDAANAIIKVANANMCDAVRLVSIRRGYDPRDFALVVFGGAGALHGAHLAQELDIPKVIVPRYPGITSAMGCLLVDIRHDISKTYLVNAAEANVEDIEKEFALMEKEAIALLEAEGTTGEDMQLIRYIDMRYLGQWRSLSVPVSRPLKSLDDLIRSFHQEHEREFSFSNVDQGIEIYGLHVAAIGVVPKPNLPECVPIGNLEDALLEIREVYFEESGGFVLTPVYDRSKLPAEAEFTGPAIVEQLDSTVVVPPGVQAKADRFLNIIMTITKRGETHDFAAKTEVGSGNI</sequence>
<gene>
    <name evidence="5" type="ORF">ACFO8Q_02115</name>
</gene>
<dbReference type="Pfam" id="PF01968">
    <property type="entry name" value="Hydantoinase_A"/>
    <property type="match status" value="1"/>
</dbReference>
<evidence type="ECO:0000313" key="6">
    <source>
        <dbReference type="Proteomes" id="UP001596002"/>
    </source>
</evidence>
<dbReference type="InterPro" id="IPR049517">
    <property type="entry name" value="ACX-like_C"/>
</dbReference>
<evidence type="ECO:0000259" key="2">
    <source>
        <dbReference type="Pfam" id="PF01968"/>
    </source>
</evidence>
<evidence type="ECO:0000259" key="3">
    <source>
        <dbReference type="Pfam" id="PF05378"/>
    </source>
</evidence>
<evidence type="ECO:0000259" key="4">
    <source>
        <dbReference type="Pfam" id="PF19278"/>
    </source>
</evidence>
<dbReference type="InterPro" id="IPR045079">
    <property type="entry name" value="Oxoprolinase-like"/>
</dbReference>
<dbReference type="Pfam" id="PF19278">
    <property type="entry name" value="Hydant_A_C"/>
    <property type="match status" value="1"/>
</dbReference>
<evidence type="ECO:0000313" key="5">
    <source>
        <dbReference type="EMBL" id="MFC4766195.1"/>
    </source>
</evidence>
<reference evidence="6" key="1">
    <citation type="journal article" date="2019" name="Int. J. Syst. Evol. Microbiol.">
        <title>The Global Catalogue of Microorganisms (GCM) 10K type strain sequencing project: providing services to taxonomists for standard genome sequencing and annotation.</title>
        <authorList>
            <consortium name="The Broad Institute Genomics Platform"/>
            <consortium name="The Broad Institute Genome Sequencing Center for Infectious Disease"/>
            <person name="Wu L."/>
            <person name="Ma J."/>
        </authorList>
    </citation>
    <scope>NUCLEOTIDE SEQUENCE [LARGE SCALE GENOMIC DNA]</scope>
    <source>
        <strain evidence="6">WYCCWR 12678</strain>
    </source>
</reference>